<keyword evidence="7 8" id="KW-0472">Membrane</keyword>
<sequence length="597" mass="68124">MMEQKELSVRRSIPFKEQMHVLKRIMAFGKPYKNQFALAIFFSVALAISTAALPRIIQQFIDNHLTTGNLTIQIILMFAGLHFGVTLIRMTVWYLELYLFNMASEKTIKNIRNQLFEKLHTLGMRFFDQTSTGWLITRVTNDTEAMKDFWNVFLNIMQGIFSVVISLGAMFLLDVSVTLWILLFAPILLIIIRIYQVYSSKTYSEMKSKLSLLNTKLAETINGISIIQQFRQEKRLQKEFEETNKSYFDSRFSMTKINALLLSPVINLLYTLSIVVILTIFGFDALNGPVEVGVIYAFTTYANNFFRPLTRLMDSMSLFQDGIVSSSRILTVMDNEEYAPAQLDNKDAHIEEGKIEFKDVSFSYDGTNKVLKNISFTVNPGETIALVGHTGSGKSSIINVLMRFYDFDEGEVLIDGKSIKEFPMRELRQRIGLVLQDSFLFYGTIKDNIRLLNKSITDREIVESARFVQANKFIEELPGQYDAKVVERGASFSSGQKQLISFASTIVRDPKILILDEATANIDTETEALIQEGLQRMRKGRTTVAIAHRLSTIRDADKILVLDNGHIIERGTHDELIDRGGQYKDMYELQNLGLQTK</sequence>
<evidence type="ECO:0000256" key="3">
    <source>
        <dbReference type="ARBA" id="ARBA00022692"/>
    </source>
</evidence>
<feature type="transmembrane region" description="Helical" evidence="8">
    <location>
        <begin position="259"/>
        <end position="283"/>
    </location>
</feature>
<dbReference type="GO" id="GO:0015421">
    <property type="term" value="F:ABC-type oligopeptide transporter activity"/>
    <property type="evidence" value="ECO:0007669"/>
    <property type="project" value="TreeGrafter"/>
</dbReference>
<keyword evidence="5 11" id="KW-0067">ATP-binding</keyword>
<dbReference type="Gene3D" id="3.40.50.300">
    <property type="entry name" value="P-loop containing nucleotide triphosphate hydrolases"/>
    <property type="match status" value="1"/>
</dbReference>
<feature type="domain" description="ABC transporter" evidence="9">
    <location>
        <begin position="355"/>
        <end position="589"/>
    </location>
</feature>
<feature type="domain" description="ABC transmembrane type-1" evidence="10">
    <location>
        <begin position="37"/>
        <end position="321"/>
    </location>
</feature>
<feature type="transmembrane region" description="Helical" evidence="8">
    <location>
        <begin position="179"/>
        <end position="198"/>
    </location>
</feature>
<dbReference type="InterPro" id="IPR036640">
    <property type="entry name" value="ABC1_TM_sf"/>
</dbReference>
<dbReference type="FunFam" id="3.40.50.300:FF:000287">
    <property type="entry name" value="Multidrug ABC transporter ATP-binding protein"/>
    <property type="match status" value="1"/>
</dbReference>
<keyword evidence="12" id="KW-1185">Reference proteome</keyword>
<evidence type="ECO:0000256" key="4">
    <source>
        <dbReference type="ARBA" id="ARBA00022741"/>
    </source>
</evidence>
<organism evidence="11 12">
    <name type="scientific">Alkalibacterium gilvum</name>
    <dbReference type="NCBI Taxonomy" id="1130080"/>
    <lineage>
        <taxon>Bacteria</taxon>
        <taxon>Bacillati</taxon>
        <taxon>Bacillota</taxon>
        <taxon>Bacilli</taxon>
        <taxon>Lactobacillales</taxon>
        <taxon>Carnobacteriaceae</taxon>
        <taxon>Alkalibacterium</taxon>
    </lineage>
</organism>
<dbReference type="SUPFAM" id="SSF52540">
    <property type="entry name" value="P-loop containing nucleoside triphosphate hydrolases"/>
    <property type="match status" value="1"/>
</dbReference>
<dbReference type="Gene3D" id="1.20.1560.10">
    <property type="entry name" value="ABC transporter type 1, transmembrane domain"/>
    <property type="match status" value="1"/>
</dbReference>
<keyword evidence="2" id="KW-0813">Transport</keyword>
<dbReference type="Pfam" id="PF00005">
    <property type="entry name" value="ABC_tran"/>
    <property type="match status" value="1"/>
</dbReference>
<dbReference type="PANTHER" id="PTHR43394:SF1">
    <property type="entry name" value="ATP-BINDING CASSETTE SUB-FAMILY B MEMBER 10, MITOCHONDRIAL"/>
    <property type="match status" value="1"/>
</dbReference>
<dbReference type="EMBL" id="FNYW01000001">
    <property type="protein sequence ID" value="SEI48854.1"/>
    <property type="molecule type" value="Genomic_DNA"/>
</dbReference>
<dbReference type="GO" id="GO:0005886">
    <property type="term" value="C:plasma membrane"/>
    <property type="evidence" value="ECO:0007669"/>
    <property type="project" value="UniProtKB-SubCell"/>
</dbReference>
<evidence type="ECO:0000256" key="1">
    <source>
        <dbReference type="ARBA" id="ARBA00004651"/>
    </source>
</evidence>
<dbReference type="SMART" id="SM00382">
    <property type="entry name" value="AAA"/>
    <property type="match status" value="1"/>
</dbReference>
<dbReference type="STRING" id="1130080.SAMN04488113_101102"/>
<evidence type="ECO:0000259" key="9">
    <source>
        <dbReference type="PROSITE" id="PS50893"/>
    </source>
</evidence>
<comment type="subcellular location">
    <subcellularLocation>
        <location evidence="1">Cell membrane</location>
        <topology evidence="1">Multi-pass membrane protein</topology>
    </subcellularLocation>
</comment>
<dbReference type="InterPro" id="IPR017871">
    <property type="entry name" value="ABC_transporter-like_CS"/>
</dbReference>
<feature type="transmembrane region" description="Helical" evidence="8">
    <location>
        <begin position="152"/>
        <end position="173"/>
    </location>
</feature>
<dbReference type="RefSeq" id="WP_177170437.1">
    <property type="nucleotide sequence ID" value="NZ_FNYW01000001.1"/>
</dbReference>
<dbReference type="PANTHER" id="PTHR43394">
    <property type="entry name" value="ATP-DEPENDENT PERMEASE MDL1, MITOCHONDRIAL"/>
    <property type="match status" value="1"/>
</dbReference>
<dbReference type="InterPro" id="IPR003439">
    <property type="entry name" value="ABC_transporter-like_ATP-bd"/>
</dbReference>
<keyword evidence="4" id="KW-0547">Nucleotide-binding</keyword>
<accession>A0A1H6R6L5</accession>
<dbReference type="SUPFAM" id="SSF90123">
    <property type="entry name" value="ABC transporter transmembrane region"/>
    <property type="match status" value="1"/>
</dbReference>
<dbReference type="PROSITE" id="PS50893">
    <property type="entry name" value="ABC_TRANSPORTER_2"/>
    <property type="match status" value="1"/>
</dbReference>
<dbReference type="CDD" id="cd03254">
    <property type="entry name" value="ABCC_Glucan_exporter_like"/>
    <property type="match status" value="1"/>
</dbReference>
<evidence type="ECO:0000256" key="2">
    <source>
        <dbReference type="ARBA" id="ARBA00022448"/>
    </source>
</evidence>
<reference evidence="12" key="1">
    <citation type="submission" date="2016-10" db="EMBL/GenBank/DDBJ databases">
        <authorList>
            <person name="Varghese N."/>
            <person name="Submissions S."/>
        </authorList>
    </citation>
    <scope>NUCLEOTIDE SEQUENCE [LARGE SCALE GENOMIC DNA]</scope>
    <source>
        <strain evidence="12">DSM 25751</strain>
    </source>
</reference>
<dbReference type="InterPro" id="IPR011527">
    <property type="entry name" value="ABC1_TM_dom"/>
</dbReference>
<dbReference type="PROSITE" id="PS50929">
    <property type="entry name" value="ABC_TM1F"/>
    <property type="match status" value="1"/>
</dbReference>
<evidence type="ECO:0000313" key="12">
    <source>
        <dbReference type="Proteomes" id="UP000198564"/>
    </source>
</evidence>
<dbReference type="Pfam" id="PF00664">
    <property type="entry name" value="ABC_membrane"/>
    <property type="match status" value="1"/>
</dbReference>
<gene>
    <name evidence="11" type="ORF">SAMN04488113_101102</name>
</gene>
<dbReference type="InterPro" id="IPR003593">
    <property type="entry name" value="AAA+_ATPase"/>
</dbReference>
<evidence type="ECO:0000259" key="10">
    <source>
        <dbReference type="PROSITE" id="PS50929"/>
    </source>
</evidence>
<evidence type="ECO:0000256" key="5">
    <source>
        <dbReference type="ARBA" id="ARBA00022840"/>
    </source>
</evidence>
<name>A0A1H6R6L5_9LACT</name>
<evidence type="ECO:0000256" key="6">
    <source>
        <dbReference type="ARBA" id="ARBA00022989"/>
    </source>
</evidence>
<dbReference type="GO" id="GO:0005524">
    <property type="term" value="F:ATP binding"/>
    <property type="evidence" value="ECO:0007669"/>
    <property type="project" value="UniProtKB-KW"/>
</dbReference>
<dbReference type="Proteomes" id="UP000198564">
    <property type="component" value="Unassembled WGS sequence"/>
</dbReference>
<feature type="transmembrane region" description="Helical" evidence="8">
    <location>
        <begin position="70"/>
        <end position="95"/>
    </location>
</feature>
<keyword evidence="6 8" id="KW-1133">Transmembrane helix</keyword>
<protein>
    <submittedName>
        <fullName evidence="11">ATP-binding cassette, subfamily B</fullName>
    </submittedName>
</protein>
<dbReference type="InterPro" id="IPR039421">
    <property type="entry name" value="Type_1_exporter"/>
</dbReference>
<dbReference type="GO" id="GO:0016887">
    <property type="term" value="F:ATP hydrolysis activity"/>
    <property type="evidence" value="ECO:0007669"/>
    <property type="project" value="InterPro"/>
</dbReference>
<proteinExistence type="predicted"/>
<dbReference type="InterPro" id="IPR027417">
    <property type="entry name" value="P-loop_NTPase"/>
</dbReference>
<dbReference type="CDD" id="cd18544">
    <property type="entry name" value="ABC_6TM_TmrA_like"/>
    <property type="match status" value="1"/>
</dbReference>
<evidence type="ECO:0000256" key="8">
    <source>
        <dbReference type="SAM" id="Phobius"/>
    </source>
</evidence>
<evidence type="ECO:0000256" key="7">
    <source>
        <dbReference type="ARBA" id="ARBA00023136"/>
    </source>
</evidence>
<dbReference type="PROSITE" id="PS00211">
    <property type="entry name" value="ABC_TRANSPORTER_1"/>
    <property type="match status" value="1"/>
</dbReference>
<keyword evidence="3 8" id="KW-0812">Transmembrane</keyword>
<evidence type="ECO:0000313" key="11">
    <source>
        <dbReference type="EMBL" id="SEI48854.1"/>
    </source>
</evidence>
<dbReference type="AlphaFoldDB" id="A0A1H6R6L5"/>